<sequence>KVGEENIYQSDLNIEMDGYPPVKNLDVRDFLLKKIVSDSIILQGGQKDNIVKLDDGIFNNPNKDYKKRIQSVEQVKKAIEEQAEQIEGYVVSIWFYNDNLGSLGYDGGKKFALDKITKLHEDVKSGKLTVIQAGEAIKNDASLAQIDVNYKGNAIFQFKNKKTGDSITFDSDFDAALWKLKESETSDVFALKDKNYKTGIVNEALYTFGQVDKIIVNPNLTNFNSWLEKYKKSYEIKYF</sequence>
<reference evidence="1 2" key="1">
    <citation type="submission" date="2017-09" db="EMBL/GenBank/DDBJ databases">
        <title>Depth-based differentiation of microbial function through sediment-hosted aquifers and enrichment of novel symbionts in the deep terrestrial subsurface.</title>
        <authorList>
            <person name="Probst A.J."/>
            <person name="Ladd B."/>
            <person name="Jarett J.K."/>
            <person name="Geller-Mcgrath D.E."/>
            <person name="Sieber C.M."/>
            <person name="Emerson J.B."/>
            <person name="Anantharaman K."/>
            <person name="Thomas B.C."/>
            <person name="Malmstrom R."/>
            <person name="Stieglmeier M."/>
            <person name="Klingl A."/>
            <person name="Woyke T."/>
            <person name="Ryan C.M."/>
            <person name="Banfield J.F."/>
        </authorList>
    </citation>
    <scope>NUCLEOTIDE SEQUENCE [LARGE SCALE GENOMIC DNA]</scope>
    <source>
        <strain evidence="1">CG11_big_fil_rev_8_21_14_0_20_37_11</strain>
    </source>
</reference>
<organism evidence="1 2">
    <name type="scientific">Candidatus Gottesmanbacteria bacterium CG11_big_fil_rev_8_21_14_0_20_37_11</name>
    <dbReference type="NCBI Taxonomy" id="1974575"/>
    <lineage>
        <taxon>Bacteria</taxon>
        <taxon>Candidatus Gottesmaniibacteriota</taxon>
    </lineage>
</organism>
<dbReference type="AlphaFoldDB" id="A0A2H0NIJ5"/>
<dbReference type="Proteomes" id="UP000230707">
    <property type="component" value="Unassembled WGS sequence"/>
</dbReference>
<dbReference type="EMBL" id="PCWS01000035">
    <property type="protein sequence ID" value="PIR08702.1"/>
    <property type="molecule type" value="Genomic_DNA"/>
</dbReference>
<comment type="caution">
    <text evidence="1">The sequence shown here is derived from an EMBL/GenBank/DDBJ whole genome shotgun (WGS) entry which is preliminary data.</text>
</comment>
<protein>
    <submittedName>
        <fullName evidence="1">Uncharacterized protein</fullName>
    </submittedName>
</protein>
<accession>A0A2H0NIJ5</accession>
<gene>
    <name evidence="1" type="ORF">COV53_01630</name>
</gene>
<feature type="non-terminal residue" evidence="1">
    <location>
        <position position="1"/>
    </location>
</feature>
<evidence type="ECO:0000313" key="1">
    <source>
        <dbReference type="EMBL" id="PIR08702.1"/>
    </source>
</evidence>
<evidence type="ECO:0000313" key="2">
    <source>
        <dbReference type="Proteomes" id="UP000230707"/>
    </source>
</evidence>
<proteinExistence type="predicted"/>
<name>A0A2H0NIJ5_9BACT</name>